<keyword evidence="3" id="KW-1185">Reference proteome</keyword>
<dbReference type="GO" id="GO:0046983">
    <property type="term" value="F:protein dimerization activity"/>
    <property type="evidence" value="ECO:0007669"/>
    <property type="project" value="InterPro"/>
</dbReference>
<evidence type="ECO:0000313" key="2">
    <source>
        <dbReference type="EMBL" id="CAH1110909.1"/>
    </source>
</evidence>
<accession>A0A9P0CZ36</accession>
<organism evidence="2 3">
    <name type="scientific">Psylliodes chrysocephalus</name>
    <dbReference type="NCBI Taxonomy" id="3402493"/>
    <lineage>
        <taxon>Eukaryota</taxon>
        <taxon>Metazoa</taxon>
        <taxon>Ecdysozoa</taxon>
        <taxon>Arthropoda</taxon>
        <taxon>Hexapoda</taxon>
        <taxon>Insecta</taxon>
        <taxon>Pterygota</taxon>
        <taxon>Neoptera</taxon>
        <taxon>Endopterygota</taxon>
        <taxon>Coleoptera</taxon>
        <taxon>Polyphaga</taxon>
        <taxon>Cucujiformia</taxon>
        <taxon>Chrysomeloidea</taxon>
        <taxon>Chrysomelidae</taxon>
        <taxon>Galerucinae</taxon>
        <taxon>Alticini</taxon>
        <taxon>Psylliodes</taxon>
    </lineage>
</organism>
<dbReference type="Pfam" id="PF05699">
    <property type="entry name" value="Dimer_Tnp_hAT"/>
    <property type="match status" value="1"/>
</dbReference>
<gene>
    <name evidence="2" type="ORF">PSYICH_LOCUS11005</name>
</gene>
<dbReference type="AlphaFoldDB" id="A0A9P0CZ36"/>
<name>A0A9P0CZ36_9CUCU</name>
<dbReference type="InterPro" id="IPR008906">
    <property type="entry name" value="HATC_C_dom"/>
</dbReference>
<proteinExistence type="predicted"/>
<dbReference type="Proteomes" id="UP001153636">
    <property type="component" value="Chromosome 5"/>
</dbReference>
<feature type="domain" description="HAT C-terminal dimerisation" evidence="1">
    <location>
        <begin position="79"/>
        <end position="107"/>
    </location>
</feature>
<reference evidence="2" key="1">
    <citation type="submission" date="2022-01" db="EMBL/GenBank/DDBJ databases">
        <authorList>
            <person name="King R."/>
        </authorList>
    </citation>
    <scope>NUCLEOTIDE SEQUENCE</scope>
</reference>
<dbReference type="OrthoDB" id="6762374at2759"/>
<dbReference type="EMBL" id="OV651817">
    <property type="protein sequence ID" value="CAH1110909.1"/>
    <property type="molecule type" value="Genomic_DNA"/>
</dbReference>
<evidence type="ECO:0000313" key="3">
    <source>
        <dbReference type="Proteomes" id="UP001153636"/>
    </source>
</evidence>
<protein>
    <recommendedName>
        <fullName evidence="1">HAT C-terminal dimerisation domain-containing protein</fullName>
    </recommendedName>
</protein>
<evidence type="ECO:0000259" key="1">
    <source>
        <dbReference type="Pfam" id="PF05699"/>
    </source>
</evidence>
<sequence>MTHLNLLEKFVIGEDDDSEYVSEFYKSDVESERLKLHRNTFLDNLKSRNIKVSCISDITNILKQEENDFMLKLSSECVQFIKIILTIPVTSCTPERSFSALRRLETYLDQE</sequence>